<proteinExistence type="predicted"/>
<dbReference type="Proteomes" id="UP000295221">
    <property type="component" value="Unassembled WGS sequence"/>
</dbReference>
<accession>A0A4R2GFZ1</accession>
<dbReference type="RefSeq" id="WP_132434454.1">
    <property type="nucleotide sequence ID" value="NZ_SLWK01000010.1"/>
</dbReference>
<reference evidence="1 2" key="1">
    <citation type="submission" date="2019-03" db="EMBL/GenBank/DDBJ databases">
        <title>Genomic Encyclopedia of Type Strains, Phase IV (KMG-IV): sequencing the most valuable type-strain genomes for metagenomic binning, comparative biology and taxonomic classification.</title>
        <authorList>
            <person name="Goeker M."/>
        </authorList>
    </citation>
    <scope>NUCLEOTIDE SEQUENCE [LARGE SCALE GENOMIC DNA]</scope>
    <source>
        <strain evidence="1 2">DSM 24179</strain>
    </source>
</reference>
<keyword evidence="2" id="KW-1185">Reference proteome</keyword>
<organism evidence="1 2">
    <name type="scientific">Natronoflexus pectinivorans</name>
    <dbReference type="NCBI Taxonomy" id="682526"/>
    <lineage>
        <taxon>Bacteria</taxon>
        <taxon>Pseudomonadati</taxon>
        <taxon>Bacteroidota</taxon>
        <taxon>Bacteroidia</taxon>
        <taxon>Marinilabiliales</taxon>
        <taxon>Marinilabiliaceae</taxon>
        <taxon>Natronoflexus</taxon>
    </lineage>
</organism>
<protein>
    <submittedName>
        <fullName evidence="1">Uncharacterized protein</fullName>
    </submittedName>
</protein>
<dbReference type="EMBL" id="SLWK01000010">
    <property type="protein sequence ID" value="TCO07122.1"/>
    <property type="molecule type" value="Genomic_DNA"/>
</dbReference>
<dbReference type="OrthoDB" id="883074at2"/>
<comment type="caution">
    <text evidence="1">The sequence shown here is derived from an EMBL/GenBank/DDBJ whole genome shotgun (WGS) entry which is preliminary data.</text>
</comment>
<sequence>MKTEKMLLVMLFYPVFVFGQIWDYPVKPGTEEWTCIISSEEQLKIVQIPNDILARISTDELARLCIKYPLFFEYTAFNDERMAISLMIEKFNGLRELSEREDGTIALMKIYDRMKIQEKEGYIEKGEYSSVLHFEYIELLLSSDVFINQLSVEKQKELRKMTVVKYGKKIEHIDVYGMSGIKTSLLLSSVIINKINPENKNYQLLKDFIANYNSISNNQLETISMINTQTNE</sequence>
<evidence type="ECO:0000313" key="2">
    <source>
        <dbReference type="Proteomes" id="UP000295221"/>
    </source>
</evidence>
<dbReference type="AlphaFoldDB" id="A0A4R2GFZ1"/>
<name>A0A4R2GFZ1_9BACT</name>
<gene>
    <name evidence="1" type="ORF">EV194_110125</name>
</gene>
<evidence type="ECO:0000313" key="1">
    <source>
        <dbReference type="EMBL" id="TCO07122.1"/>
    </source>
</evidence>